<dbReference type="InterPro" id="IPR036412">
    <property type="entry name" value="HAD-like_sf"/>
</dbReference>
<dbReference type="Proteomes" id="UP001175271">
    <property type="component" value="Unassembled WGS sequence"/>
</dbReference>
<dbReference type="CDD" id="cd07521">
    <property type="entry name" value="HAD_FCP1-like"/>
    <property type="match status" value="1"/>
</dbReference>
<feature type="compositionally biased region" description="Polar residues" evidence="7">
    <location>
        <begin position="1"/>
        <end position="10"/>
    </location>
</feature>
<dbReference type="SUPFAM" id="SSF52113">
    <property type="entry name" value="BRCT domain"/>
    <property type="match status" value="1"/>
</dbReference>
<dbReference type="InterPro" id="IPR023214">
    <property type="entry name" value="HAD_sf"/>
</dbReference>
<dbReference type="EC" id="3.1.3.16" evidence="2"/>
<feature type="compositionally biased region" description="Basic and acidic residues" evidence="7">
    <location>
        <begin position="20"/>
        <end position="30"/>
    </location>
</feature>
<dbReference type="GO" id="GO:0005634">
    <property type="term" value="C:nucleus"/>
    <property type="evidence" value="ECO:0007669"/>
    <property type="project" value="UniProtKB-SubCell"/>
</dbReference>
<dbReference type="PROSITE" id="PS50969">
    <property type="entry name" value="FCP1"/>
    <property type="match status" value="1"/>
</dbReference>
<evidence type="ECO:0000259" key="9">
    <source>
        <dbReference type="PROSITE" id="PS50969"/>
    </source>
</evidence>
<evidence type="ECO:0000313" key="10">
    <source>
        <dbReference type="EMBL" id="KAK0422899.1"/>
    </source>
</evidence>
<protein>
    <recommendedName>
        <fullName evidence="2">protein-serine/threonine phosphatase</fullName>
        <ecNumber evidence="2">3.1.3.16</ecNumber>
    </recommendedName>
</protein>
<evidence type="ECO:0000256" key="2">
    <source>
        <dbReference type="ARBA" id="ARBA00013081"/>
    </source>
</evidence>
<evidence type="ECO:0000256" key="6">
    <source>
        <dbReference type="ARBA" id="ARBA00048336"/>
    </source>
</evidence>
<dbReference type="PANTHER" id="PTHR23081:SF36">
    <property type="entry name" value="RNA POLYMERASE II SUBUNIT A C-TERMINAL DOMAIN PHOSPHATASE"/>
    <property type="match status" value="1"/>
</dbReference>
<dbReference type="InterPro" id="IPR036420">
    <property type="entry name" value="BRCT_dom_sf"/>
</dbReference>
<evidence type="ECO:0000313" key="11">
    <source>
        <dbReference type="Proteomes" id="UP001175271"/>
    </source>
</evidence>
<sequence>MKTENPSTQFEMWKKKKKPSKPDQRTKCQEVPKSVLKEKRLTLLVDLDQTLIDSQEDYDGPSSKDLFRIESKDSGHYTIKVRPSCREFLESMSKLYVLYMVTLATRKYALAILKHIDPEGRLFQGRVVTRGQLGDNYVKTKNLKKLFPLGLDYAAILDDRQDAWGDMTNVVQLKQYRFFEDGEDEPVLKNMERVLSQVHTIFYDHHELTGELFLVSDIVSKLRKNVLDGLKVAIIAKGKESSRAGVRRTLVRFGADVQKVVTPETTVALGLSNMKKMDVVRSSGVPVVSVKWLEAVLTMWKRPDFERFIVERSC</sequence>
<dbReference type="Pfam" id="PF03031">
    <property type="entry name" value="NIF"/>
    <property type="match status" value="1"/>
</dbReference>
<dbReference type="Gene3D" id="3.40.50.10190">
    <property type="entry name" value="BRCT domain"/>
    <property type="match status" value="1"/>
</dbReference>
<dbReference type="InterPro" id="IPR004274">
    <property type="entry name" value="FCP1_dom"/>
</dbReference>
<evidence type="ECO:0000256" key="3">
    <source>
        <dbReference type="ARBA" id="ARBA00022801"/>
    </source>
</evidence>
<comment type="catalytic activity">
    <reaction evidence="5">
        <text>O-phospho-L-seryl-[protein] + H2O = L-seryl-[protein] + phosphate</text>
        <dbReference type="Rhea" id="RHEA:20629"/>
        <dbReference type="Rhea" id="RHEA-COMP:9863"/>
        <dbReference type="Rhea" id="RHEA-COMP:11604"/>
        <dbReference type="ChEBI" id="CHEBI:15377"/>
        <dbReference type="ChEBI" id="CHEBI:29999"/>
        <dbReference type="ChEBI" id="CHEBI:43474"/>
        <dbReference type="ChEBI" id="CHEBI:83421"/>
        <dbReference type="EC" id="3.1.3.16"/>
    </reaction>
</comment>
<comment type="catalytic activity">
    <reaction evidence="6">
        <text>O-phospho-L-threonyl-[protein] + H2O = L-threonyl-[protein] + phosphate</text>
        <dbReference type="Rhea" id="RHEA:47004"/>
        <dbReference type="Rhea" id="RHEA-COMP:11060"/>
        <dbReference type="Rhea" id="RHEA-COMP:11605"/>
        <dbReference type="ChEBI" id="CHEBI:15377"/>
        <dbReference type="ChEBI" id="CHEBI:30013"/>
        <dbReference type="ChEBI" id="CHEBI:43474"/>
        <dbReference type="ChEBI" id="CHEBI:61977"/>
        <dbReference type="EC" id="3.1.3.16"/>
    </reaction>
</comment>
<dbReference type="Gene3D" id="3.40.50.1000">
    <property type="entry name" value="HAD superfamily/HAD-like"/>
    <property type="match status" value="1"/>
</dbReference>
<evidence type="ECO:0000256" key="5">
    <source>
        <dbReference type="ARBA" id="ARBA00047761"/>
    </source>
</evidence>
<gene>
    <name evidence="10" type="ORF">QR680_007855</name>
</gene>
<proteinExistence type="predicted"/>
<comment type="subcellular location">
    <subcellularLocation>
        <location evidence="1">Nucleus</location>
    </subcellularLocation>
</comment>
<feature type="domain" description="BRCT" evidence="8">
    <location>
        <begin position="222"/>
        <end position="310"/>
    </location>
</feature>
<organism evidence="10 11">
    <name type="scientific">Steinernema hermaphroditum</name>
    <dbReference type="NCBI Taxonomy" id="289476"/>
    <lineage>
        <taxon>Eukaryota</taxon>
        <taxon>Metazoa</taxon>
        <taxon>Ecdysozoa</taxon>
        <taxon>Nematoda</taxon>
        <taxon>Chromadorea</taxon>
        <taxon>Rhabditida</taxon>
        <taxon>Tylenchina</taxon>
        <taxon>Panagrolaimomorpha</taxon>
        <taxon>Strongyloidoidea</taxon>
        <taxon>Steinernematidae</taxon>
        <taxon>Steinernema</taxon>
    </lineage>
</organism>
<keyword evidence="4" id="KW-0539">Nucleus</keyword>
<reference evidence="10" key="1">
    <citation type="submission" date="2023-06" db="EMBL/GenBank/DDBJ databases">
        <title>Genomic analysis of the entomopathogenic nematode Steinernema hermaphroditum.</title>
        <authorList>
            <person name="Schwarz E.M."/>
            <person name="Heppert J.K."/>
            <person name="Baniya A."/>
            <person name="Schwartz H.T."/>
            <person name="Tan C.-H."/>
            <person name="Antoshechkin I."/>
            <person name="Sternberg P.W."/>
            <person name="Goodrich-Blair H."/>
            <person name="Dillman A.R."/>
        </authorList>
    </citation>
    <scope>NUCLEOTIDE SEQUENCE</scope>
    <source>
        <strain evidence="10">PS9179</strain>
        <tissue evidence="10">Whole animal</tissue>
    </source>
</reference>
<keyword evidence="3" id="KW-0378">Hydrolase</keyword>
<evidence type="ECO:0000256" key="7">
    <source>
        <dbReference type="SAM" id="MobiDB-lite"/>
    </source>
</evidence>
<dbReference type="PANTHER" id="PTHR23081">
    <property type="entry name" value="RNA POLYMERASE II CTD PHOSPHATASE"/>
    <property type="match status" value="1"/>
</dbReference>
<keyword evidence="11" id="KW-1185">Reference proteome</keyword>
<dbReference type="SUPFAM" id="SSF56784">
    <property type="entry name" value="HAD-like"/>
    <property type="match status" value="1"/>
</dbReference>
<evidence type="ECO:0000259" key="8">
    <source>
        <dbReference type="PROSITE" id="PS50172"/>
    </source>
</evidence>
<dbReference type="InterPro" id="IPR001357">
    <property type="entry name" value="BRCT_dom"/>
</dbReference>
<name>A0AA39M723_9BILA</name>
<dbReference type="SMART" id="SM00292">
    <property type="entry name" value="BRCT"/>
    <property type="match status" value="1"/>
</dbReference>
<feature type="region of interest" description="Disordered" evidence="7">
    <location>
        <begin position="1"/>
        <end position="30"/>
    </location>
</feature>
<dbReference type="EMBL" id="JAUCMV010000001">
    <property type="protein sequence ID" value="KAK0422899.1"/>
    <property type="molecule type" value="Genomic_DNA"/>
</dbReference>
<accession>A0AA39M723</accession>
<dbReference type="PROSITE" id="PS50172">
    <property type="entry name" value="BRCT"/>
    <property type="match status" value="1"/>
</dbReference>
<dbReference type="GO" id="GO:0008420">
    <property type="term" value="F:RNA polymerase II CTD heptapeptide repeat phosphatase activity"/>
    <property type="evidence" value="ECO:0007669"/>
    <property type="project" value="InterPro"/>
</dbReference>
<feature type="domain" description="FCP1 homology" evidence="9">
    <location>
        <begin position="36"/>
        <end position="198"/>
    </location>
</feature>
<comment type="caution">
    <text evidence="10">The sequence shown here is derived from an EMBL/GenBank/DDBJ whole genome shotgun (WGS) entry which is preliminary data.</text>
</comment>
<dbReference type="InterPro" id="IPR039189">
    <property type="entry name" value="Fcp1"/>
</dbReference>
<dbReference type="AlphaFoldDB" id="A0AA39M723"/>
<dbReference type="SMART" id="SM00577">
    <property type="entry name" value="CPDc"/>
    <property type="match status" value="1"/>
</dbReference>
<evidence type="ECO:0000256" key="4">
    <source>
        <dbReference type="ARBA" id="ARBA00023242"/>
    </source>
</evidence>
<evidence type="ECO:0000256" key="1">
    <source>
        <dbReference type="ARBA" id="ARBA00004123"/>
    </source>
</evidence>